<comment type="subcellular location">
    <subcellularLocation>
        <location evidence="1">Membrane</location>
        <topology evidence="1">Multi-pass membrane protein</topology>
    </subcellularLocation>
</comment>
<dbReference type="Gene3D" id="3.40.50.2300">
    <property type="match status" value="2"/>
</dbReference>
<evidence type="ECO:0000256" key="5">
    <source>
        <dbReference type="ARBA" id="ARBA00023170"/>
    </source>
</evidence>
<keyword evidence="3" id="KW-1133">Transmembrane helix</keyword>
<dbReference type="InterPro" id="IPR000337">
    <property type="entry name" value="GPCR_3"/>
</dbReference>
<evidence type="ECO:0000256" key="1">
    <source>
        <dbReference type="ARBA" id="ARBA00004141"/>
    </source>
</evidence>
<dbReference type="PRINTS" id="PR00248">
    <property type="entry name" value="GPCRMGR"/>
</dbReference>
<keyword evidence="2" id="KW-0812">Transmembrane</keyword>
<dbReference type="EMBL" id="HBIR01039188">
    <property type="protein sequence ID" value="CAE0571070.1"/>
    <property type="molecule type" value="Transcribed_RNA"/>
</dbReference>
<accession>A0A7S3WRI1</accession>
<evidence type="ECO:0000256" key="6">
    <source>
        <dbReference type="ARBA" id="ARBA00023180"/>
    </source>
</evidence>
<protein>
    <recommendedName>
        <fullName evidence="7">Receptor ligand binding region domain-containing protein</fullName>
    </recommendedName>
</protein>
<feature type="domain" description="Receptor ligand binding region" evidence="7">
    <location>
        <begin position="56"/>
        <end position="383"/>
    </location>
</feature>
<dbReference type="AlphaFoldDB" id="A0A7S3WRI1"/>
<reference evidence="8" key="1">
    <citation type="submission" date="2021-01" db="EMBL/GenBank/DDBJ databases">
        <authorList>
            <person name="Corre E."/>
            <person name="Pelletier E."/>
            <person name="Niang G."/>
            <person name="Scheremetjew M."/>
            <person name="Finn R."/>
            <person name="Kale V."/>
            <person name="Holt S."/>
            <person name="Cochrane G."/>
            <person name="Meng A."/>
            <person name="Brown T."/>
            <person name="Cohen L."/>
        </authorList>
    </citation>
    <scope>NUCLEOTIDE SEQUENCE</scope>
    <source>
        <strain evidence="8">379</strain>
    </source>
</reference>
<proteinExistence type="predicted"/>
<evidence type="ECO:0000256" key="3">
    <source>
        <dbReference type="ARBA" id="ARBA00022989"/>
    </source>
</evidence>
<organism evidence="8">
    <name type="scientific">Emiliania huxleyi</name>
    <name type="common">Coccolithophore</name>
    <name type="synonym">Pontosphaera huxleyi</name>
    <dbReference type="NCBI Taxonomy" id="2903"/>
    <lineage>
        <taxon>Eukaryota</taxon>
        <taxon>Haptista</taxon>
        <taxon>Haptophyta</taxon>
        <taxon>Prymnesiophyceae</taxon>
        <taxon>Isochrysidales</taxon>
        <taxon>Noelaerhabdaceae</taxon>
        <taxon>Emiliania</taxon>
    </lineage>
</organism>
<evidence type="ECO:0000313" key="8">
    <source>
        <dbReference type="EMBL" id="CAE0571070.1"/>
    </source>
</evidence>
<dbReference type="InterPro" id="IPR035897">
    <property type="entry name" value="Toll_tir_struct_dom_sf"/>
</dbReference>
<dbReference type="SUPFAM" id="SSF53822">
    <property type="entry name" value="Periplasmic binding protein-like I"/>
    <property type="match status" value="1"/>
</dbReference>
<dbReference type="Gene3D" id="3.40.50.10140">
    <property type="entry name" value="Toll/interleukin-1 receptor homology (TIR) domain"/>
    <property type="match status" value="1"/>
</dbReference>
<dbReference type="InterPro" id="IPR028082">
    <property type="entry name" value="Peripla_BP_I"/>
</dbReference>
<evidence type="ECO:0000259" key="7">
    <source>
        <dbReference type="Pfam" id="PF01094"/>
    </source>
</evidence>
<dbReference type="GO" id="GO:0016020">
    <property type="term" value="C:membrane"/>
    <property type="evidence" value="ECO:0007669"/>
    <property type="project" value="UniProtKB-SubCell"/>
</dbReference>
<evidence type="ECO:0000256" key="4">
    <source>
        <dbReference type="ARBA" id="ARBA00023136"/>
    </source>
</evidence>
<dbReference type="Pfam" id="PF01094">
    <property type="entry name" value="ANF_receptor"/>
    <property type="match status" value="1"/>
</dbReference>
<dbReference type="GO" id="GO:0004930">
    <property type="term" value="F:G protein-coupled receptor activity"/>
    <property type="evidence" value="ECO:0007669"/>
    <property type="project" value="InterPro"/>
</dbReference>
<dbReference type="InterPro" id="IPR050726">
    <property type="entry name" value="mGluR"/>
</dbReference>
<keyword evidence="6" id="KW-0325">Glycoprotein</keyword>
<dbReference type="PANTHER" id="PTHR24060">
    <property type="entry name" value="METABOTROPIC GLUTAMATE RECEPTOR"/>
    <property type="match status" value="1"/>
</dbReference>
<gene>
    <name evidence="8" type="ORF">EHUX00137_LOCUS30557</name>
</gene>
<sequence>MGPECFNATDLSAIGVLVPLTGTGDSTRWKALACAALLAVSQANARDGSVVPSFSQPPLLRSKLSAQLFDTKYTLHGGLEAFTAAQRARSAALVGPYRSTISTALASLGAYLHLPIVSYGSSSVVLSDDVRYPTFARTYPTDGDNAAVIIATLRGFGWNNLIILHVDDVWGATYADLIFARAVHCGLPEPRLISFMFKNDESARAAVRELSQQSANIVVLLAFGPDLPGIFNEADALGLLDGSHAWIGSFDWAPSSVNAHADAGRIPQATAAKLEGMLQAGHAPNAERFGVFRRSFALLSPDACEAMAPELSGMDASLFSDPPDDAAFAFDAAAAVSLALRKSQAYHHHHHHHQVDDVYTARAVRDISFAGASGGVSFDGNASKRAGYVRARRQRRLTHAIGAGGEGDRNVESLALELRSFRLVGLTGRLGEVHVPLHFSADHCVATLSPEVAGMIWPGGASKPPRDAIDVQEEEERRRQERQRALVWKLCVGLGVPGVLLLTSGVALLISYFRLQSRRKQLLWRSSRMPLHFSHCDPGGKYHLFLSHTWLSGQDQVHLIKRRLTTLAPSMSIFLDVDNLQEFGHLAEEIAASDVVLLFLSRGYFASKACAIEYEAAVRLGKPLILVHEGNENKGGLPLEQARRDCPEPLREAVFSGRPIVSWQRSDAFQQIALKRIVAEVLVACGCDLPRSVARRNLHATAPADGGIAAPSAGPAGFEDGLKPETWLSGTAGLFARLSLPTVSAVRGEKVDHGAISLGSDALYLHKEARLVPKLRAGPLTLAFSRHNHGAREIALEIASLVAGCSAAEWPLSDPPAGRVVPLLLLDASTFGGDSGERLAGEVRQWCAQRATTPLLLHAALAEDGGCPFEEVMQRTPTDLVHAKLYSQIALPWFQQPDFRKAALVALSQELDQRKAA</sequence>
<keyword evidence="4" id="KW-0472">Membrane</keyword>
<keyword evidence="5" id="KW-0675">Receptor</keyword>
<dbReference type="SUPFAM" id="SSF52200">
    <property type="entry name" value="Toll/Interleukin receptor TIR domain"/>
    <property type="match status" value="1"/>
</dbReference>
<dbReference type="InterPro" id="IPR001828">
    <property type="entry name" value="ANF_lig-bd_rcpt"/>
</dbReference>
<name>A0A7S3WRI1_EMIHU</name>
<evidence type="ECO:0000256" key="2">
    <source>
        <dbReference type="ARBA" id="ARBA00022692"/>
    </source>
</evidence>